<feature type="transmembrane region" description="Helical" evidence="1">
    <location>
        <begin position="32"/>
        <end position="50"/>
    </location>
</feature>
<keyword evidence="1" id="KW-1133">Transmembrane helix</keyword>
<dbReference type="Proteomes" id="UP000244336">
    <property type="component" value="Chromosome 9"/>
</dbReference>
<keyword evidence="1" id="KW-0812">Transmembrane</keyword>
<dbReference type="Gramene" id="PUZ42990">
    <property type="protein sequence ID" value="PUZ42990"/>
    <property type="gene ID" value="GQ55_9G626100"/>
</dbReference>
<proteinExistence type="predicted"/>
<organism evidence="2 3">
    <name type="scientific">Panicum hallii var. hallii</name>
    <dbReference type="NCBI Taxonomy" id="1504633"/>
    <lineage>
        <taxon>Eukaryota</taxon>
        <taxon>Viridiplantae</taxon>
        <taxon>Streptophyta</taxon>
        <taxon>Embryophyta</taxon>
        <taxon>Tracheophyta</taxon>
        <taxon>Spermatophyta</taxon>
        <taxon>Magnoliopsida</taxon>
        <taxon>Liliopsida</taxon>
        <taxon>Poales</taxon>
        <taxon>Poaceae</taxon>
        <taxon>PACMAD clade</taxon>
        <taxon>Panicoideae</taxon>
        <taxon>Panicodae</taxon>
        <taxon>Paniceae</taxon>
        <taxon>Panicinae</taxon>
        <taxon>Panicum</taxon>
        <taxon>Panicum sect. Panicum</taxon>
    </lineage>
</organism>
<dbReference type="AlphaFoldDB" id="A0A2T7CI22"/>
<gene>
    <name evidence="2" type="ORF">GQ55_9G626100</name>
</gene>
<protein>
    <submittedName>
        <fullName evidence="2">Uncharacterized protein</fullName>
    </submittedName>
</protein>
<evidence type="ECO:0000256" key="1">
    <source>
        <dbReference type="SAM" id="Phobius"/>
    </source>
</evidence>
<evidence type="ECO:0000313" key="3">
    <source>
        <dbReference type="Proteomes" id="UP000244336"/>
    </source>
</evidence>
<dbReference type="EMBL" id="CM009757">
    <property type="protein sequence ID" value="PUZ42990.1"/>
    <property type="molecule type" value="Genomic_DNA"/>
</dbReference>
<evidence type="ECO:0000313" key="2">
    <source>
        <dbReference type="EMBL" id="PUZ42990.1"/>
    </source>
</evidence>
<accession>A0A2T7CI22</accession>
<name>A0A2T7CI22_9POAL</name>
<sequence>MMVHQKKMTQRSGVGSSFVPRIRAMLRCVCSVRLRSLCCCVFFGLVLVPFHV</sequence>
<keyword evidence="1" id="KW-0472">Membrane</keyword>
<reference evidence="2 3" key="1">
    <citation type="submission" date="2018-04" db="EMBL/GenBank/DDBJ databases">
        <title>WGS assembly of Panicum hallii var. hallii HAL2.</title>
        <authorList>
            <person name="Lovell J."/>
            <person name="Jenkins J."/>
            <person name="Lowry D."/>
            <person name="Mamidi S."/>
            <person name="Sreedasyam A."/>
            <person name="Weng X."/>
            <person name="Barry K."/>
            <person name="Bonette J."/>
            <person name="Campitelli B."/>
            <person name="Daum C."/>
            <person name="Gordon S."/>
            <person name="Gould B."/>
            <person name="Lipzen A."/>
            <person name="MacQueen A."/>
            <person name="Palacio-Mejia J."/>
            <person name="Plott C."/>
            <person name="Shakirov E."/>
            <person name="Shu S."/>
            <person name="Yoshinaga Y."/>
            <person name="Zane M."/>
            <person name="Rokhsar D."/>
            <person name="Grimwood J."/>
            <person name="Schmutz J."/>
            <person name="Juenger T."/>
        </authorList>
    </citation>
    <scope>NUCLEOTIDE SEQUENCE [LARGE SCALE GENOMIC DNA]</scope>
    <source>
        <strain evidence="3">cv. HAL2</strain>
    </source>
</reference>
<keyword evidence="3" id="KW-1185">Reference proteome</keyword>